<keyword evidence="12" id="KW-0472">Membrane</keyword>
<keyword evidence="10" id="KW-0408">Iron</keyword>
<evidence type="ECO:0000256" key="5">
    <source>
        <dbReference type="ARBA" id="ARBA00022617"/>
    </source>
</evidence>
<evidence type="ECO:0000256" key="4">
    <source>
        <dbReference type="ARBA" id="ARBA00010617"/>
    </source>
</evidence>
<dbReference type="EMBL" id="OZ037948">
    <property type="protein sequence ID" value="CAL1708968.1"/>
    <property type="molecule type" value="Genomic_DNA"/>
</dbReference>
<keyword evidence="9" id="KW-0560">Oxidoreductase</keyword>
<reference evidence="14" key="1">
    <citation type="submission" date="2024-04" db="EMBL/GenBank/DDBJ databases">
        <authorList>
            <person name="Shaw F."/>
            <person name="Minotto A."/>
        </authorList>
    </citation>
    <scope>NUCLEOTIDE SEQUENCE [LARGE SCALE GENOMIC DNA]</scope>
</reference>
<keyword evidence="11" id="KW-0503">Monooxygenase</keyword>
<evidence type="ECO:0000256" key="11">
    <source>
        <dbReference type="ARBA" id="ARBA00023033"/>
    </source>
</evidence>
<keyword evidence="7" id="KW-0479">Metal-binding</keyword>
<dbReference type="SUPFAM" id="SSF48264">
    <property type="entry name" value="Cytochrome P450"/>
    <property type="match status" value="1"/>
</dbReference>
<comment type="cofactor">
    <cofactor evidence="1">
        <name>heme</name>
        <dbReference type="ChEBI" id="CHEBI:30413"/>
    </cofactor>
</comment>
<gene>
    <name evidence="13" type="ORF">GFSPODELE1_LOCUS7120</name>
</gene>
<dbReference type="PRINTS" id="PR00463">
    <property type="entry name" value="EP450I"/>
</dbReference>
<dbReference type="PANTHER" id="PTHR46300:SF2">
    <property type="entry name" value="CYTOCHROME P450 MONOOXYGENASE ALNH-RELATED"/>
    <property type="match status" value="1"/>
</dbReference>
<evidence type="ECO:0000313" key="13">
    <source>
        <dbReference type="EMBL" id="CAL1708968.1"/>
    </source>
</evidence>
<evidence type="ECO:0000256" key="2">
    <source>
        <dbReference type="ARBA" id="ARBA00004370"/>
    </source>
</evidence>
<dbReference type="PRINTS" id="PR00385">
    <property type="entry name" value="P450"/>
</dbReference>
<evidence type="ECO:0000256" key="6">
    <source>
        <dbReference type="ARBA" id="ARBA00022692"/>
    </source>
</evidence>
<name>A0ABP1DPH4_9APHY</name>
<evidence type="ECO:0008006" key="15">
    <source>
        <dbReference type="Google" id="ProtNLM"/>
    </source>
</evidence>
<sequence length="546" mass="61362">MNVSFNSSIPFSFSDEPFTGPWQPADSYLESLQPLVGGVVAFFVTIFLSRYSHSSGKGKLPPGPSGVPFFGSLFQLMTTPRLWITFANWGKQYGPLVHLKVAGKHMIIMNNHKVAADLLDRRASNYSSRPNFIVASEMLTGGLLLPFQGYTDLWRTMRRAAHEGLNSSAARHYHAAQEKEATLIVQGMLKDSNNWDDELKRATSSMILGVIYDTPTIESCHDPKVAYVNDFVIRFVSAASPGAHYVEYFTWMKYLPSAIAKWKREALEWYRRDSIYLGKMYAEVQERIKQGEDINSFAATLIRDERQLGLDNTQSAWLAATIYAAGSETTSTVMAWFMLAMLAYPEVQRKAQEELDTVIGRGRMPTIADRDRLPYISACVREALRWRSLTPIGAPHQSVEDDWYDGYFIPKGTICIANQWAMNSDPDVYGPDADEFNPSRHLDEHGRLTCPFPDTHDGHVSYGFGRRICVGRHVANNGLFINMASLLWAATIMPTTDTQGKPVIPDTHDFVNNGLVLRPLPFKCNVKARFPEAEAIVAHTRELSQV</sequence>
<dbReference type="Gene3D" id="1.10.630.10">
    <property type="entry name" value="Cytochrome P450"/>
    <property type="match status" value="1"/>
</dbReference>
<comment type="subcellular location">
    <subcellularLocation>
        <location evidence="2">Membrane</location>
    </subcellularLocation>
</comment>
<protein>
    <recommendedName>
        <fullName evidence="15">Cytochrome P450</fullName>
    </recommendedName>
</protein>
<evidence type="ECO:0000256" key="1">
    <source>
        <dbReference type="ARBA" id="ARBA00001971"/>
    </source>
</evidence>
<dbReference type="InterPro" id="IPR050364">
    <property type="entry name" value="Cytochrome_P450_fung"/>
</dbReference>
<comment type="pathway">
    <text evidence="3">Secondary metabolite biosynthesis.</text>
</comment>
<keyword evidence="6" id="KW-0812">Transmembrane</keyword>
<evidence type="ECO:0000256" key="3">
    <source>
        <dbReference type="ARBA" id="ARBA00005179"/>
    </source>
</evidence>
<dbReference type="Pfam" id="PF00067">
    <property type="entry name" value="p450"/>
    <property type="match status" value="1"/>
</dbReference>
<dbReference type="PANTHER" id="PTHR46300">
    <property type="entry name" value="P450, PUTATIVE (EUROFUNG)-RELATED-RELATED"/>
    <property type="match status" value="1"/>
</dbReference>
<organism evidence="13 14">
    <name type="scientific">Somion occarium</name>
    <dbReference type="NCBI Taxonomy" id="3059160"/>
    <lineage>
        <taxon>Eukaryota</taxon>
        <taxon>Fungi</taxon>
        <taxon>Dikarya</taxon>
        <taxon>Basidiomycota</taxon>
        <taxon>Agaricomycotina</taxon>
        <taxon>Agaricomycetes</taxon>
        <taxon>Polyporales</taxon>
        <taxon>Cerrenaceae</taxon>
        <taxon>Somion</taxon>
    </lineage>
</organism>
<dbReference type="InterPro" id="IPR036396">
    <property type="entry name" value="Cyt_P450_sf"/>
</dbReference>
<accession>A0ABP1DPH4</accession>
<evidence type="ECO:0000256" key="10">
    <source>
        <dbReference type="ARBA" id="ARBA00023004"/>
    </source>
</evidence>
<dbReference type="InterPro" id="IPR001128">
    <property type="entry name" value="Cyt_P450"/>
</dbReference>
<dbReference type="Proteomes" id="UP001497453">
    <property type="component" value="Chromosome 5"/>
</dbReference>
<evidence type="ECO:0000256" key="12">
    <source>
        <dbReference type="ARBA" id="ARBA00023136"/>
    </source>
</evidence>
<evidence type="ECO:0000313" key="14">
    <source>
        <dbReference type="Proteomes" id="UP001497453"/>
    </source>
</evidence>
<evidence type="ECO:0000256" key="7">
    <source>
        <dbReference type="ARBA" id="ARBA00022723"/>
    </source>
</evidence>
<keyword evidence="8" id="KW-1133">Transmembrane helix</keyword>
<keyword evidence="5" id="KW-0349">Heme</keyword>
<dbReference type="CDD" id="cd11065">
    <property type="entry name" value="CYP64-like"/>
    <property type="match status" value="1"/>
</dbReference>
<evidence type="ECO:0000256" key="9">
    <source>
        <dbReference type="ARBA" id="ARBA00023002"/>
    </source>
</evidence>
<proteinExistence type="inferred from homology"/>
<keyword evidence="14" id="KW-1185">Reference proteome</keyword>
<evidence type="ECO:0000256" key="8">
    <source>
        <dbReference type="ARBA" id="ARBA00022989"/>
    </source>
</evidence>
<dbReference type="InterPro" id="IPR002401">
    <property type="entry name" value="Cyt_P450_E_grp-I"/>
</dbReference>
<comment type="similarity">
    <text evidence="4">Belongs to the cytochrome P450 family.</text>
</comment>